<dbReference type="RefSeq" id="XP_007841581.1">
    <property type="nucleotide sequence ID" value="XM_007843390.1"/>
</dbReference>
<dbReference type="OMA" id="HTGDEWE"/>
<dbReference type="EMBL" id="KI912121">
    <property type="protein sequence ID" value="ETS73863.1"/>
    <property type="molecule type" value="Genomic_DNA"/>
</dbReference>
<dbReference type="AlphaFoldDB" id="W3WJ05"/>
<dbReference type="HOGENOM" id="CLU_799374_0_0_1"/>
<gene>
    <name evidence="1" type="ORF">PFICI_14809</name>
</gene>
<dbReference type="OrthoDB" id="3932329at2759"/>
<evidence type="ECO:0000313" key="1">
    <source>
        <dbReference type="EMBL" id="ETS73863.1"/>
    </source>
</evidence>
<evidence type="ECO:0000313" key="2">
    <source>
        <dbReference type="Proteomes" id="UP000030651"/>
    </source>
</evidence>
<keyword evidence="2" id="KW-1185">Reference proteome</keyword>
<sequence length="399" mass="45709">MLFCSICGGPLRPPTQVDGTQWSDEVKWQTKVVLLSDPVKEFEKLEEHYRAGKRKNIEQAHFDIDQDIRQDAATATWSNTCTVTGSGEEYPPNWLAGFDEFGQAYPIPYSIAVHEACVEVALGVMRKSQNNVRVRSLRTLWRVLRTRYDARDNEYMGTVEWAGPQYIVMENGYYMPLGFADDFSVWDGDDAHWVVADPLNIPSLTSQIIANTGTLQPSSVNPGAKAFSESFLALPQELQDRIVWFMGSFEGLSPRCTGLLPQETWQHILLDGRYLPFLWDLDVPAIENFCSSLAARSTEINWELLVRKLSKGVWTNWRHHETLEADLELFCYSNMNVPNGLRNRRRIWQLVEEMYVGDVLPVRRSWVNSKQLPTMPLYWDEYGDAAYPVVRVTGILEEA</sequence>
<accession>W3WJ05</accession>
<dbReference type="InParanoid" id="W3WJ05"/>
<dbReference type="STRING" id="1229662.W3WJ05"/>
<dbReference type="GeneID" id="19279822"/>
<organism evidence="1 2">
    <name type="scientific">Pestalotiopsis fici (strain W106-1 / CGMCC3.15140)</name>
    <dbReference type="NCBI Taxonomy" id="1229662"/>
    <lineage>
        <taxon>Eukaryota</taxon>
        <taxon>Fungi</taxon>
        <taxon>Dikarya</taxon>
        <taxon>Ascomycota</taxon>
        <taxon>Pezizomycotina</taxon>
        <taxon>Sordariomycetes</taxon>
        <taxon>Xylariomycetidae</taxon>
        <taxon>Amphisphaeriales</taxon>
        <taxon>Sporocadaceae</taxon>
        <taxon>Pestalotiopsis</taxon>
    </lineage>
</organism>
<dbReference type="Proteomes" id="UP000030651">
    <property type="component" value="Unassembled WGS sequence"/>
</dbReference>
<proteinExistence type="predicted"/>
<dbReference type="KEGG" id="pfy:PFICI_14809"/>
<name>W3WJ05_PESFW</name>
<reference evidence="2" key="1">
    <citation type="journal article" date="2015" name="BMC Genomics">
        <title>Genomic and transcriptomic analysis of the endophytic fungus Pestalotiopsis fici reveals its lifestyle and high potential for synthesis of natural products.</title>
        <authorList>
            <person name="Wang X."/>
            <person name="Zhang X."/>
            <person name="Liu L."/>
            <person name="Xiang M."/>
            <person name="Wang W."/>
            <person name="Sun X."/>
            <person name="Che Y."/>
            <person name="Guo L."/>
            <person name="Liu G."/>
            <person name="Guo L."/>
            <person name="Wang C."/>
            <person name="Yin W.B."/>
            <person name="Stadler M."/>
            <person name="Zhang X."/>
            <person name="Liu X."/>
        </authorList>
    </citation>
    <scope>NUCLEOTIDE SEQUENCE [LARGE SCALE GENOMIC DNA]</scope>
    <source>
        <strain evidence="2">W106-1 / CGMCC3.15140</strain>
    </source>
</reference>
<protein>
    <submittedName>
        <fullName evidence="1">Uncharacterized protein</fullName>
    </submittedName>
</protein>
<dbReference type="eggNOG" id="ENOG502SV88">
    <property type="taxonomic scope" value="Eukaryota"/>
</dbReference>